<keyword evidence="2" id="KW-0472">Membrane</keyword>
<feature type="domain" description="SMODS and SLOG-associating 2TM effector" evidence="3">
    <location>
        <begin position="33"/>
        <end position="193"/>
    </location>
</feature>
<protein>
    <submittedName>
        <fullName evidence="4">SLATT domain-containing protein</fullName>
    </submittedName>
</protein>
<organism evidence="4 5">
    <name type="scientific">Halomonas urmiana</name>
    <dbReference type="NCBI Taxonomy" id="490901"/>
    <lineage>
        <taxon>Bacteria</taxon>
        <taxon>Pseudomonadati</taxon>
        <taxon>Pseudomonadota</taxon>
        <taxon>Gammaproteobacteria</taxon>
        <taxon>Oceanospirillales</taxon>
        <taxon>Halomonadaceae</taxon>
        <taxon>Halomonas</taxon>
    </lineage>
</organism>
<evidence type="ECO:0000256" key="1">
    <source>
        <dbReference type="SAM" id="Coils"/>
    </source>
</evidence>
<feature type="coiled-coil region" evidence="1">
    <location>
        <begin position="199"/>
        <end position="228"/>
    </location>
</feature>
<dbReference type="EMBL" id="VBUI01000049">
    <property type="protein sequence ID" value="TLF45108.1"/>
    <property type="molecule type" value="Genomic_DNA"/>
</dbReference>
<proteinExistence type="predicted"/>
<dbReference type="AlphaFoldDB" id="A0A5R8M6A4"/>
<dbReference type="InterPro" id="IPR040688">
    <property type="entry name" value="SLATT_2"/>
</dbReference>
<evidence type="ECO:0000259" key="3">
    <source>
        <dbReference type="Pfam" id="PF18183"/>
    </source>
</evidence>
<evidence type="ECO:0000256" key="2">
    <source>
        <dbReference type="SAM" id="Phobius"/>
    </source>
</evidence>
<name>A0A5R8M6A4_9GAMM</name>
<feature type="transmembrane region" description="Helical" evidence="2">
    <location>
        <begin position="61"/>
        <end position="80"/>
    </location>
</feature>
<comment type="caution">
    <text evidence="4">The sequence shown here is derived from an EMBL/GenBank/DDBJ whole genome shotgun (WGS) entry which is preliminary data.</text>
</comment>
<sequence length="306" mass="34193">MVKIVAKKTDIKIDELGVWKDYLGIAPDDASKKIYESAIATSKKAREWYWVSKNAKKYASLIIRSASFSLLVLGVALPLFAGMSVDAQESLYLTQSGVAALAVAGLLQAADRIFGWSSGWLRYVATVTEMEAKTHKFILDWTGYTIKKDGPLNELDKCALYEMGRSFVDGILKLQNDETNKWISDFNSSVALLNDLIKSQRLSSEKAQEELEIVLAEKKKIEEEAEKANLPGGLEVNIKHKDSPMALKIGIDDEQLSEFVGRSWTKESIQPGQHTVRVLIEQPKQEIRRLVKILPDEIATIDIHLG</sequence>
<dbReference type="Proteomes" id="UP000306973">
    <property type="component" value="Unassembled WGS sequence"/>
</dbReference>
<evidence type="ECO:0000313" key="5">
    <source>
        <dbReference type="Proteomes" id="UP000306973"/>
    </source>
</evidence>
<gene>
    <name evidence="4" type="ORF">FEI13_18405</name>
</gene>
<dbReference type="Pfam" id="PF18183">
    <property type="entry name" value="SLATT_2"/>
    <property type="match status" value="1"/>
</dbReference>
<keyword evidence="1" id="KW-0175">Coiled coil</keyword>
<dbReference type="NCBIfam" id="NF033633">
    <property type="entry name" value="SLATT_2"/>
    <property type="match status" value="1"/>
</dbReference>
<keyword evidence="2" id="KW-0812">Transmembrane</keyword>
<keyword evidence="5" id="KW-1185">Reference proteome</keyword>
<keyword evidence="2" id="KW-1133">Transmembrane helix</keyword>
<accession>A0A5R8M6A4</accession>
<reference evidence="4 5" key="1">
    <citation type="journal article" date="2007" name="Int. J. Syst. Evol. Microbiol.">
        <title>Halomonas saccharevitans sp. nov., Halomonas arcis sp. nov. and Halomonas subterranea sp. nov., halophilic bacteria isolated from hypersaline environments of China.</title>
        <authorList>
            <person name="Xu X.W."/>
            <person name="Wu Y.H."/>
            <person name="Zhou Z."/>
            <person name="Wang C.S."/>
            <person name="Zhou Y.G."/>
            <person name="Zhang H.B."/>
            <person name="Wang Y."/>
            <person name="Wu M."/>
        </authorList>
    </citation>
    <scope>NUCLEOTIDE SEQUENCE [LARGE SCALE GENOMIC DNA]</scope>
    <source>
        <strain evidence="4 5">TBZ3</strain>
    </source>
</reference>
<evidence type="ECO:0000313" key="4">
    <source>
        <dbReference type="EMBL" id="TLF45108.1"/>
    </source>
</evidence>